<organism evidence="2 3">
    <name type="scientific">Meloidogyne enterolobii</name>
    <name type="common">Root-knot nematode worm</name>
    <name type="synonym">Meloidogyne mayaguensis</name>
    <dbReference type="NCBI Taxonomy" id="390850"/>
    <lineage>
        <taxon>Eukaryota</taxon>
        <taxon>Metazoa</taxon>
        <taxon>Ecdysozoa</taxon>
        <taxon>Nematoda</taxon>
        <taxon>Chromadorea</taxon>
        <taxon>Rhabditida</taxon>
        <taxon>Tylenchina</taxon>
        <taxon>Tylenchomorpha</taxon>
        <taxon>Tylenchoidea</taxon>
        <taxon>Meloidogynidae</taxon>
        <taxon>Meloidogyninae</taxon>
        <taxon>Meloidogyne</taxon>
    </lineage>
</organism>
<reference evidence="2 3" key="1">
    <citation type="submission" date="2020-08" db="EMBL/GenBank/DDBJ databases">
        <authorList>
            <person name="Koutsovoulos G."/>
            <person name="Danchin GJ E."/>
        </authorList>
    </citation>
    <scope>NUCLEOTIDE SEQUENCE [LARGE SCALE GENOMIC DNA]</scope>
</reference>
<dbReference type="InterPro" id="IPR040316">
    <property type="entry name" value="INTS5"/>
</dbReference>
<dbReference type="GO" id="GO:0034472">
    <property type="term" value="P:snRNA 3'-end processing"/>
    <property type="evidence" value="ECO:0007669"/>
    <property type="project" value="TreeGrafter"/>
</dbReference>
<gene>
    <name evidence="2" type="ORF">MENT_LOCUS35134</name>
</gene>
<dbReference type="PANTHER" id="PTHR31697:SF2">
    <property type="entry name" value="INTEGRATOR COMPLEX SUBUNIT 5"/>
    <property type="match status" value="1"/>
</dbReference>
<evidence type="ECO:0000313" key="2">
    <source>
        <dbReference type="EMBL" id="CAD2182885.1"/>
    </source>
</evidence>
<accession>A0A6V7W6S4</accession>
<comment type="caution">
    <text evidence="2">The sequence shown here is derived from an EMBL/GenBank/DDBJ whole genome shotgun (WGS) entry which is preliminary data.</text>
</comment>
<dbReference type="AlphaFoldDB" id="A0A6V7W6S4"/>
<sequence>MEWSQKLSAFEDQAITQLLKHIYSDRTSKCEKDSMAIETIQKFKEDKFFRWKLVFSVLEGKQLGKLNMKILHCACILLGNEQTSQLFAQFIHAAKDEKELTNFLSFALTVIPHLNQNQRVNSLSVMTLAVRFAVLDSKKIENELTEFLEEKKEIVVENENKISLERNLLNNLLMIVKWNEQSEQGMILRNIGLNLADIRGYLQEGLLNWMLDYTDLVRKITGGTLNEEAAQVLNTFFTLMLSVVPQVQLPLNFQNNLLTKLSALIVSMLKFIKKEKLGTSLDGVDYFARCCTIAGRIFIKQTGADPTQLMRSLMDEIFESYQELFDSDCCGSNESSRHIGAFLDYSKFKTINFLNKNYEHSIFQELRQASLTDRTAAAVAHSGTLNRKRFLEKFVENKEGKEEENAEIKINQIRRLLFLDFIECLCLSARPSTTKPSPPSTTEQQMQQFYDLGMCRFLGQLLVDRFAGDGLTSHFCWHSWEQERELVSQYTKITKIIDQHPIIVDFLLLLSELGFTGLCSVLPLFKALFVTVLSQLENTPLKTEKISFAFLQRSTQLIGLFICADIFPQILSNFQKILSNSTNFEAFVLMRDLWDFLKLLIPTCEEITKGKMISVENRAVLEKKEGKQLISSMVLVIQRNISLLGEYLYPILELIGENDENNWEIEREQKPISVLAEIKRF</sequence>
<proteinExistence type="predicted"/>
<evidence type="ECO:0000259" key="1">
    <source>
        <dbReference type="Pfam" id="PF14838"/>
    </source>
</evidence>
<dbReference type="Pfam" id="PF14838">
    <property type="entry name" value="INTS5_C"/>
    <property type="match status" value="1"/>
</dbReference>
<dbReference type="Proteomes" id="UP000580250">
    <property type="component" value="Unassembled WGS sequence"/>
</dbReference>
<dbReference type="GO" id="GO:0032039">
    <property type="term" value="C:integrator complex"/>
    <property type="evidence" value="ECO:0007669"/>
    <property type="project" value="InterPro"/>
</dbReference>
<evidence type="ECO:0000313" key="3">
    <source>
        <dbReference type="Proteomes" id="UP000580250"/>
    </source>
</evidence>
<dbReference type="PANTHER" id="PTHR31697">
    <property type="entry name" value="INTEGRATOR COMPLEX SUBUNIT 5"/>
    <property type="match status" value="1"/>
</dbReference>
<protein>
    <recommendedName>
        <fullName evidence="1">Integrator complex subunit 5 C-terminal domain-containing protein</fullName>
    </recommendedName>
</protein>
<feature type="domain" description="Integrator complex subunit 5 C-terminal" evidence="1">
    <location>
        <begin position="15"/>
        <end position="643"/>
    </location>
</feature>
<dbReference type="OrthoDB" id="69088at2759"/>
<name>A0A6V7W6S4_MELEN</name>
<dbReference type="EMBL" id="CAJEWN010000447">
    <property type="protein sequence ID" value="CAD2182885.1"/>
    <property type="molecule type" value="Genomic_DNA"/>
</dbReference>
<dbReference type="InterPro" id="IPR029444">
    <property type="entry name" value="INTS5_C"/>
</dbReference>